<comment type="caution">
    <text evidence="2">The sequence shown here is derived from an EMBL/GenBank/DDBJ whole genome shotgun (WGS) entry which is preliminary data.</text>
</comment>
<dbReference type="AlphaFoldDB" id="A0A931GZ54"/>
<keyword evidence="1" id="KW-0732">Signal</keyword>
<dbReference type="Pfam" id="PF13585">
    <property type="entry name" value="CHU_C"/>
    <property type="match status" value="1"/>
</dbReference>
<evidence type="ECO:0000313" key="2">
    <source>
        <dbReference type="EMBL" id="MBG9378041.1"/>
    </source>
</evidence>
<dbReference type="NCBIfam" id="TIGR04131">
    <property type="entry name" value="Bac_Flav_CTERM"/>
    <property type="match status" value="1"/>
</dbReference>
<accession>A0A931GZ54</accession>
<gene>
    <name evidence="2" type="ORF">I5907_17515</name>
</gene>
<dbReference type="Gene3D" id="2.60.40.10">
    <property type="entry name" value="Immunoglobulins"/>
    <property type="match status" value="2"/>
</dbReference>
<feature type="signal peptide" evidence="1">
    <location>
        <begin position="1"/>
        <end position="20"/>
    </location>
</feature>
<dbReference type="InterPro" id="IPR026341">
    <property type="entry name" value="T9SS_type_B"/>
</dbReference>
<evidence type="ECO:0000313" key="3">
    <source>
        <dbReference type="Proteomes" id="UP000628448"/>
    </source>
</evidence>
<evidence type="ECO:0000256" key="1">
    <source>
        <dbReference type="SAM" id="SignalP"/>
    </source>
</evidence>
<keyword evidence="3" id="KW-1185">Reference proteome</keyword>
<dbReference type="Gene3D" id="2.60.40.2700">
    <property type="match status" value="1"/>
</dbReference>
<dbReference type="Proteomes" id="UP000628448">
    <property type="component" value="Unassembled WGS sequence"/>
</dbReference>
<protein>
    <submittedName>
        <fullName evidence="2">Gliding motility-associated C-terminal domain-containing protein</fullName>
    </submittedName>
</protein>
<proteinExistence type="predicted"/>
<feature type="chain" id="PRO_5037691816" evidence="1">
    <location>
        <begin position="21"/>
        <end position="645"/>
    </location>
</feature>
<dbReference type="EMBL" id="JADWYR010000002">
    <property type="protein sequence ID" value="MBG9378041.1"/>
    <property type="molecule type" value="Genomic_DNA"/>
</dbReference>
<dbReference type="RefSeq" id="WP_196992099.1">
    <property type="nucleotide sequence ID" value="NZ_JADWYR010000002.1"/>
</dbReference>
<reference evidence="2" key="1">
    <citation type="submission" date="2020-11" db="EMBL/GenBank/DDBJ databases">
        <title>Bacterial whole genome sequence for Panacibacter sp. DH6.</title>
        <authorList>
            <person name="Le V."/>
            <person name="Ko S."/>
            <person name="Ahn C.-Y."/>
            <person name="Oh H.-M."/>
        </authorList>
    </citation>
    <scope>NUCLEOTIDE SEQUENCE</scope>
    <source>
        <strain evidence="2">DH6</strain>
    </source>
</reference>
<dbReference type="Gene3D" id="2.60.120.200">
    <property type="match status" value="1"/>
</dbReference>
<name>A0A931GZ54_9BACT</name>
<sequence length="645" mass="68423">MIIRFSLLFLLIAFSHRLSAQLCQGSLGDPVVKIDFGSGPNPGPTLSFPTGYGFVTNDCPNDGFYAVRNSTSSCFGDSWHSLVQDHTGNGSGYFMLVNASLQKGDFYVDTVRGLCPKTTFEFAAWVVNVLKPSACNAAGITPDLTFYIQNLQGDTLQKYNTGSIPSQNSPQWKQYGFFFETPAGLTDVIVRIRNNADGGCGNDLALDDITFRPCGPEVKASIQGESVIDVKDLCDYNSKSYTLTGAITQGYTDPAYQWQLSTNNVNWSDIGGATAATYTRTPTPTGTYYYRMAVAEKENISSALCRIYSNVIKFNVESKPVTTAGSNSPVCEDAALSLTATGGISYSWKGPGNFSSSVAQPVIQPTPFGAAGKYYVTVTSAAGCVQTDSTVVSVVAKPAANAGSDAGICAGRSTTLNGVFANGTVAWSPSTGLSATNIANPTVTPADSTTYTLTVTDNNTGCTAQDSVRIFVYDLPVANAGPDKVIMEGNSIALEGAATGTGITFNWAPNTSISDPVSLTPLVTPPADATYTLNVYSELGCGIASDNVFIKVYKKVVVPNAFSPNNDGINDKWQILALDAYPDAVVSVFNRYGKAVFTSKGSYTAWNGKFNNTDLPVGTYYYVIDLKSAGELKLAPLKGSLTILR</sequence>
<organism evidence="2 3">
    <name type="scientific">Panacibacter microcysteis</name>
    <dbReference type="NCBI Taxonomy" id="2793269"/>
    <lineage>
        <taxon>Bacteria</taxon>
        <taxon>Pseudomonadati</taxon>
        <taxon>Bacteroidota</taxon>
        <taxon>Chitinophagia</taxon>
        <taxon>Chitinophagales</taxon>
        <taxon>Chitinophagaceae</taxon>
        <taxon>Panacibacter</taxon>
    </lineage>
</organism>
<dbReference type="InterPro" id="IPR013783">
    <property type="entry name" value="Ig-like_fold"/>
</dbReference>